<dbReference type="InterPro" id="IPR002401">
    <property type="entry name" value="Cyt_P450_E_grp-I"/>
</dbReference>
<dbReference type="PRINTS" id="PR00385">
    <property type="entry name" value="P450"/>
</dbReference>
<dbReference type="PANTHER" id="PTHR24291:SF50">
    <property type="entry name" value="BIFUNCTIONAL ALBAFLAVENONE MONOOXYGENASE_TERPENE SYNTHASE"/>
    <property type="match status" value="1"/>
</dbReference>
<dbReference type="Gene3D" id="1.10.630.10">
    <property type="entry name" value="Cytochrome P450"/>
    <property type="match status" value="1"/>
</dbReference>
<gene>
    <name evidence="8" type="ORF">ACFFMS_19565</name>
</gene>
<name>A0ABV5WJX9_9BACI</name>
<dbReference type="SUPFAM" id="SSF48264">
    <property type="entry name" value="Cytochrome P450"/>
    <property type="match status" value="1"/>
</dbReference>
<dbReference type="InterPro" id="IPR050196">
    <property type="entry name" value="Cytochrome_P450_Monoox"/>
</dbReference>
<evidence type="ECO:0000256" key="3">
    <source>
        <dbReference type="ARBA" id="ARBA00022723"/>
    </source>
</evidence>
<dbReference type="PANTHER" id="PTHR24291">
    <property type="entry name" value="CYTOCHROME P450 FAMILY 4"/>
    <property type="match status" value="1"/>
</dbReference>
<keyword evidence="6 7" id="KW-0503">Monooxygenase</keyword>
<accession>A0ABV5WJX9</accession>
<keyword evidence="9" id="KW-1185">Reference proteome</keyword>
<dbReference type="PROSITE" id="PS00086">
    <property type="entry name" value="CYTOCHROME_P450"/>
    <property type="match status" value="1"/>
</dbReference>
<comment type="caution">
    <text evidence="8">The sequence shown here is derived from an EMBL/GenBank/DDBJ whole genome shotgun (WGS) entry which is preliminary data.</text>
</comment>
<keyword evidence="2 7" id="KW-0349">Heme</keyword>
<evidence type="ECO:0000313" key="9">
    <source>
        <dbReference type="Proteomes" id="UP001589609"/>
    </source>
</evidence>
<proteinExistence type="inferred from homology"/>
<reference evidence="8 9" key="1">
    <citation type="submission" date="2024-09" db="EMBL/GenBank/DDBJ databases">
        <authorList>
            <person name="Sun Q."/>
            <person name="Mori K."/>
        </authorList>
    </citation>
    <scope>NUCLEOTIDE SEQUENCE [LARGE SCALE GENOMIC DNA]</scope>
    <source>
        <strain evidence="8 9">JCM 11201</strain>
    </source>
</reference>
<dbReference type="Pfam" id="PF00067">
    <property type="entry name" value="p450"/>
    <property type="match status" value="1"/>
</dbReference>
<keyword evidence="4 7" id="KW-0560">Oxidoreductase</keyword>
<evidence type="ECO:0000256" key="5">
    <source>
        <dbReference type="ARBA" id="ARBA00023004"/>
    </source>
</evidence>
<dbReference type="InterPro" id="IPR036396">
    <property type="entry name" value="Cyt_P450_sf"/>
</dbReference>
<dbReference type="InterPro" id="IPR017972">
    <property type="entry name" value="Cyt_P450_CS"/>
</dbReference>
<dbReference type="InterPro" id="IPR001128">
    <property type="entry name" value="Cyt_P450"/>
</dbReference>
<dbReference type="PRINTS" id="PR00463">
    <property type="entry name" value="EP450I"/>
</dbReference>
<dbReference type="RefSeq" id="WP_379950829.1">
    <property type="nucleotide sequence ID" value="NZ_JBHMAF010000150.1"/>
</dbReference>
<evidence type="ECO:0000256" key="7">
    <source>
        <dbReference type="RuleBase" id="RU000461"/>
    </source>
</evidence>
<sequence length="444" mass="50750">MSQITQARVVTALTGDYQDYQTNVLGTLDYLVEKYGDDYDFINIPFPNGENRYLILNAEYTEEVLQTKQKSFVKGAAFNFFKPLLGEGLLTSEGEKHKRDRRIIQPSFHMRSLSGYADTMVLNALNLTKQWEEGDLQQTDVSKDMMKLTLNIITETMFGTNIDQGKIEEVDEAFTTFSKVISSAYRGITDMALFKQQVANSIQKLQSAVAPIITERRGLETQEMDDLLAALFRAKDEESGARMTDEEIYEHVMTFFLAGHETTSNALSWTWYLLSQNPHVEEKFHQEIDTVLGNRTPVLEDFGKLTYTKAIIQESMRVFPPAYQTARQAFEDVEIGGYNFKEGDTFLASQYVVHRSKRYFEEPLMFDPERFENGTLKGIPKFSYFPFGGGSRVCIGNHFAMLEAVLVLATLGQQYKLQTINEVKPEPMITLKPKTLNMKLIKRI</sequence>
<keyword evidence="3 7" id="KW-0479">Metal-binding</keyword>
<dbReference type="CDD" id="cd20620">
    <property type="entry name" value="CYP132-like"/>
    <property type="match status" value="1"/>
</dbReference>
<evidence type="ECO:0000256" key="2">
    <source>
        <dbReference type="ARBA" id="ARBA00022617"/>
    </source>
</evidence>
<comment type="similarity">
    <text evidence="1 7">Belongs to the cytochrome P450 family.</text>
</comment>
<keyword evidence="5 7" id="KW-0408">Iron</keyword>
<organism evidence="8 9">
    <name type="scientific">Ectobacillus funiculus</name>
    <dbReference type="NCBI Taxonomy" id="137993"/>
    <lineage>
        <taxon>Bacteria</taxon>
        <taxon>Bacillati</taxon>
        <taxon>Bacillota</taxon>
        <taxon>Bacilli</taxon>
        <taxon>Bacillales</taxon>
        <taxon>Bacillaceae</taxon>
        <taxon>Ectobacillus</taxon>
    </lineage>
</organism>
<evidence type="ECO:0000256" key="1">
    <source>
        <dbReference type="ARBA" id="ARBA00010617"/>
    </source>
</evidence>
<dbReference type="Proteomes" id="UP001589609">
    <property type="component" value="Unassembled WGS sequence"/>
</dbReference>
<evidence type="ECO:0000256" key="6">
    <source>
        <dbReference type="ARBA" id="ARBA00023033"/>
    </source>
</evidence>
<dbReference type="EMBL" id="JBHMAF010000150">
    <property type="protein sequence ID" value="MFB9760523.1"/>
    <property type="molecule type" value="Genomic_DNA"/>
</dbReference>
<evidence type="ECO:0000313" key="8">
    <source>
        <dbReference type="EMBL" id="MFB9760523.1"/>
    </source>
</evidence>
<protein>
    <submittedName>
        <fullName evidence="8">Cytochrome P450</fullName>
    </submittedName>
</protein>
<evidence type="ECO:0000256" key="4">
    <source>
        <dbReference type="ARBA" id="ARBA00023002"/>
    </source>
</evidence>